<evidence type="ECO:0000313" key="3">
    <source>
        <dbReference type="Proteomes" id="UP000694546"/>
    </source>
</evidence>
<dbReference type="Ensembl" id="ENSGMOT00000046726.1">
    <property type="protein sequence ID" value="ENSGMOP00000067846.1"/>
    <property type="gene ID" value="ENSGMOG00000016196.2"/>
</dbReference>
<keyword evidence="3" id="KW-1185">Reference proteome</keyword>
<keyword evidence="1" id="KW-0812">Transmembrane</keyword>
<dbReference type="PANTHER" id="PTHR15949">
    <property type="entry name" value="TESTIS-EXPRESSED PROTEIN 264"/>
    <property type="match status" value="1"/>
</dbReference>
<dbReference type="GO" id="GO:0005634">
    <property type="term" value="C:nucleus"/>
    <property type="evidence" value="ECO:0007669"/>
    <property type="project" value="TreeGrafter"/>
</dbReference>
<evidence type="ECO:0000256" key="1">
    <source>
        <dbReference type="SAM" id="Phobius"/>
    </source>
</evidence>
<reference evidence="2" key="1">
    <citation type="submission" date="2025-08" db="UniProtKB">
        <authorList>
            <consortium name="Ensembl"/>
        </authorList>
    </citation>
    <scope>IDENTIFICATION</scope>
</reference>
<feature type="transmembrane region" description="Helical" evidence="1">
    <location>
        <begin position="6"/>
        <end position="24"/>
    </location>
</feature>
<organism evidence="2 3">
    <name type="scientific">Gadus morhua</name>
    <name type="common">Atlantic cod</name>
    <dbReference type="NCBI Taxonomy" id="8049"/>
    <lineage>
        <taxon>Eukaryota</taxon>
        <taxon>Metazoa</taxon>
        <taxon>Chordata</taxon>
        <taxon>Craniata</taxon>
        <taxon>Vertebrata</taxon>
        <taxon>Euteleostomi</taxon>
        <taxon>Actinopterygii</taxon>
        <taxon>Neopterygii</taxon>
        <taxon>Teleostei</taxon>
        <taxon>Neoteleostei</taxon>
        <taxon>Acanthomorphata</taxon>
        <taxon>Zeiogadaria</taxon>
        <taxon>Gadariae</taxon>
        <taxon>Gadiformes</taxon>
        <taxon>Gadoidei</taxon>
        <taxon>Gadidae</taxon>
        <taxon>Gadus</taxon>
    </lineage>
</organism>
<dbReference type="GO" id="GO:0005657">
    <property type="term" value="C:replication fork"/>
    <property type="evidence" value="ECO:0007669"/>
    <property type="project" value="TreeGrafter"/>
</dbReference>
<dbReference type="GO" id="GO:0005789">
    <property type="term" value="C:endoplasmic reticulum membrane"/>
    <property type="evidence" value="ECO:0007669"/>
    <property type="project" value="TreeGrafter"/>
</dbReference>
<keyword evidence="1" id="KW-1133">Transmembrane helix</keyword>
<keyword evidence="1" id="KW-0472">Membrane</keyword>
<name>A0A8C5CY52_GADMO</name>
<accession>A0A8C5CY52</accession>
<dbReference type="GeneTree" id="ENSGT00390000016901"/>
<protein>
    <submittedName>
        <fullName evidence="2">Testis expressed 264, ER-phagy receptor</fullName>
    </submittedName>
</protein>
<sequence>MSEWAFLCIILSVLGTIVGFVLYLRNVSEIIIRSGCPPIKNITLAYKFKEGPYREWEQVLMECRSIEPKVANIRVLYDDPKKAEGGRYAVGSVLCEGGAGGSVLGEGDGTRGEELGQRFTKAGFQLCSFPEITYAVSASCPHGTPLSFLLGARHMYTRLEDYIKERKLCAHPYVEVYSLGRVQYMVPLARQGDFYVPELRQSERRVSAGELSGSESDVSGRLFSSGPSDGLFHLKHIICLEHFLHITFFCPPFLHVSARW</sequence>
<gene>
    <name evidence="2" type="primary">TEX264</name>
</gene>
<dbReference type="GO" id="GO:0061709">
    <property type="term" value="P:reticulophagy"/>
    <property type="evidence" value="ECO:0007669"/>
    <property type="project" value="TreeGrafter"/>
</dbReference>
<dbReference type="Proteomes" id="UP000694546">
    <property type="component" value="Chromosome 13"/>
</dbReference>
<dbReference type="PANTHER" id="PTHR15949:SF3">
    <property type="entry name" value="TESTIS-EXPRESSED PROTEIN 264"/>
    <property type="match status" value="1"/>
</dbReference>
<dbReference type="GO" id="GO:0106300">
    <property type="term" value="P:protein-DNA covalent cross-linking repair"/>
    <property type="evidence" value="ECO:0007669"/>
    <property type="project" value="TreeGrafter"/>
</dbReference>
<proteinExistence type="predicted"/>
<dbReference type="AlphaFoldDB" id="A0A8C5CY52"/>
<dbReference type="GO" id="GO:0000421">
    <property type="term" value="C:autophagosome membrane"/>
    <property type="evidence" value="ECO:0007669"/>
    <property type="project" value="TreeGrafter"/>
</dbReference>
<reference evidence="2" key="2">
    <citation type="submission" date="2025-09" db="UniProtKB">
        <authorList>
            <consortium name="Ensembl"/>
        </authorList>
    </citation>
    <scope>IDENTIFICATION</scope>
</reference>
<evidence type="ECO:0000313" key="2">
    <source>
        <dbReference type="Ensembl" id="ENSGMOP00000067846.1"/>
    </source>
</evidence>